<name>A0A8H4CPV8_COLGL</name>
<gene>
    <name evidence="1" type="ORF">GCG54_00007676</name>
</gene>
<dbReference type="Proteomes" id="UP000613401">
    <property type="component" value="Unassembled WGS sequence"/>
</dbReference>
<keyword evidence="2" id="KW-1185">Reference proteome</keyword>
<organism evidence="1 2">
    <name type="scientific">Colletotrichum gloeosporioides</name>
    <name type="common">Anthracnose fungus</name>
    <name type="synonym">Glomerella cingulata</name>
    <dbReference type="NCBI Taxonomy" id="474922"/>
    <lineage>
        <taxon>Eukaryota</taxon>
        <taxon>Fungi</taxon>
        <taxon>Dikarya</taxon>
        <taxon>Ascomycota</taxon>
        <taxon>Pezizomycotina</taxon>
        <taxon>Sordariomycetes</taxon>
        <taxon>Hypocreomycetidae</taxon>
        <taxon>Glomerellales</taxon>
        <taxon>Glomerellaceae</taxon>
        <taxon>Colletotrichum</taxon>
        <taxon>Colletotrichum gloeosporioides species complex</taxon>
    </lineage>
</organism>
<dbReference type="EMBL" id="WVTB01000027">
    <property type="protein sequence ID" value="KAF3807940.1"/>
    <property type="molecule type" value="Genomic_DNA"/>
</dbReference>
<proteinExistence type="predicted"/>
<dbReference type="RefSeq" id="XP_045267099.1">
    <property type="nucleotide sequence ID" value="XM_045407654.1"/>
</dbReference>
<sequence>MTAVYLCNVGRSPREMPRWRGFAAGLDDNAFHAPGLIPRRQHRRGEGLNSGKFLLSELRIAPGKPFYAAIDPRNISFGTLSITADMMSLHLRPDYSKTTLHGLEYCTFPKNKLDPPSWVLEWRKVVLNGVEINPMSHRDLFRSSGNRSQPEKSGVCDLSDRVLRRRGCLVDTVTSVFQIGVFEGRKQTLSDAFISEKFRSWALKSIMDFSTPFLKPPAAEIRLWRTMVSD</sequence>
<dbReference type="GeneID" id="69014819"/>
<accession>A0A8H4CPV8</accession>
<comment type="caution">
    <text evidence="1">The sequence shown here is derived from an EMBL/GenBank/DDBJ whole genome shotgun (WGS) entry which is preliminary data.</text>
</comment>
<reference evidence="1" key="2">
    <citation type="submission" date="2020-03" db="EMBL/GenBank/DDBJ databases">
        <authorList>
            <person name="Fu F.-F."/>
            <person name="Chen J."/>
        </authorList>
    </citation>
    <scope>NUCLEOTIDE SEQUENCE</scope>
    <source>
        <strain evidence="1">Lc1</strain>
    </source>
</reference>
<reference evidence="1" key="1">
    <citation type="journal article" date="2020" name="Phytopathology">
        <title>Genome sequence and comparative analysis of Colletotrichum gloeosporioides isolated from Liriodendron leaves.</title>
        <authorList>
            <person name="Fu F.F."/>
            <person name="Hao Z."/>
            <person name="Wang P."/>
            <person name="Lu Y."/>
            <person name="Xue L.J."/>
            <person name="Wei G."/>
            <person name="Tian Y."/>
            <person name="Baishi H."/>
            <person name="Xu H."/>
            <person name="Shi J."/>
            <person name="Cheng T."/>
            <person name="Wang G."/>
            <person name="Yi Y."/>
            <person name="Chen J."/>
        </authorList>
    </citation>
    <scope>NUCLEOTIDE SEQUENCE</scope>
    <source>
        <strain evidence="1">Lc1</strain>
    </source>
</reference>
<protein>
    <submittedName>
        <fullName evidence="1">Uncharacterized protein</fullName>
    </submittedName>
</protein>
<evidence type="ECO:0000313" key="1">
    <source>
        <dbReference type="EMBL" id="KAF3807940.1"/>
    </source>
</evidence>
<dbReference type="AlphaFoldDB" id="A0A8H4CPV8"/>
<evidence type="ECO:0000313" key="2">
    <source>
        <dbReference type="Proteomes" id="UP000613401"/>
    </source>
</evidence>